<proteinExistence type="predicted"/>
<name>A0ABN4IB18_9ENTR</name>
<reference evidence="2" key="2">
    <citation type="submission" date="2015-09" db="EMBL/GenBank/DDBJ databases">
        <title>Cronobacter genome sequencing and assembly.</title>
        <authorList>
            <person name="Descombes P."/>
            <person name="Baert L."/>
            <person name="Ngom-Bru C."/>
            <person name="Barretto C."/>
        </authorList>
    </citation>
    <scope>NUCLEOTIDE SEQUENCE [LARGE SCALE GENOMIC DNA]</scope>
    <source>
        <strain evidence="2">LMG 26250</strain>
    </source>
</reference>
<dbReference type="Gene3D" id="3.40.1590.10">
    <property type="entry name" value="NMB0488-like"/>
    <property type="match status" value="1"/>
</dbReference>
<dbReference type="InterPro" id="IPR037891">
    <property type="entry name" value="Cdil-like_sf"/>
</dbReference>
<dbReference type="Pfam" id="PF07262">
    <property type="entry name" value="CdiI"/>
    <property type="match status" value="1"/>
</dbReference>
<dbReference type="SUPFAM" id="SSF160207">
    <property type="entry name" value="NMB0488-like"/>
    <property type="match status" value="1"/>
</dbReference>
<organism evidence="1 2">
    <name type="scientific">Cronobacter condimenti 1330</name>
    <dbReference type="NCBI Taxonomy" id="1073999"/>
    <lineage>
        <taxon>Bacteria</taxon>
        <taxon>Pseudomonadati</taxon>
        <taxon>Pseudomonadota</taxon>
        <taxon>Gammaproteobacteria</taxon>
        <taxon>Enterobacterales</taxon>
        <taxon>Enterobacteriaceae</taxon>
        <taxon>Cronobacter</taxon>
    </lineage>
</organism>
<reference evidence="2" key="1">
    <citation type="submission" date="2015-07" db="EMBL/GenBank/DDBJ databases">
        <authorList>
            <person name="Moine D."/>
            <person name="Kassam M."/>
        </authorList>
    </citation>
    <scope>NUCLEOTIDE SEQUENCE [LARGE SCALE GENOMIC DNA]</scope>
    <source>
        <strain evidence="2">LMG 26250</strain>
    </source>
</reference>
<reference evidence="1 2" key="3">
    <citation type="journal article" date="2016" name="Genome Announc.">
        <title>Fully Closed Genome Sequences of Five Type Strains of the Genus Cronobacter and One Cronobacter sakazakii Strain.</title>
        <authorList>
            <person name="Moine D."/>
            <person name="Kassam M."/>
            <person name="Baert L."/>
            <person name="Tang Y."/>
            <person name="Barretto C."/>
            <person name="Ngom Bru C."/>
            <person name="Klijn A."/>
            <person name="Descombes P."/>
        </authorList>
    </citation>
    <scope>NUCLEOTIDE SEQUENCE [LARGE SCALE GENOMIC DNA]</scope>
    <source>
        <strain evidence="1 2">LMG 26250</strain>
    </source>
</reference>
<dbReference type="CDD" id="cd13445">
    <property type="entry name" value="CDI_inhibitor_EC869_like"/>
    <property type="match status" value="1"/>
</dbReference>
<dbReference type="Proteomes" id="UP000067320">
    <property type="component" value="Chromosome"/>
</dbReference>
<evidence type="ECO:0008006" key="3">
    <source>
        <dbReference type="Google" id="ProtNLM"/>
    </source>
</evidence>
<sequence length="168" mass="18886">MTFNKDQDYWAGIFCTPEFISIETYSGLGRVAVDPLFPPHLLSPESDDESIGKAILQALSDSRTLTSLDERVELFDLEKGKQRYSEWIAMLREKYGYKSKKALFKDMKHCSIHCVNGVIKISPYRHEKLEAWVGTGRGGNDKVILSLENSPAETGAGLRLALSRCIDL</sequence>
<keyword evidence="2" id="KW-1185">Reference proteome</keyword>
<gene>
    <name evidence="1" type="ORF">AFK62_11025</name>
</gene>
<accession>A0ABN4IB18</accession>
<dbReference type="RefSeq" id="WP_053531905.1">
    <property type="nucleotide sequence ID" value="NZ_CP012264.1"/>
</dbReference>
<evidence type="ECO:0000313" key="2">
    <source>
        <dbReference type="Proteomes" id="UP000067320"/>
    </source>
</evidence>
<evidence type="ECO:0000313" key="1">
    <source>
        <dbReference type="EMBL" id="ALB63002.1"/>
    </source>
</evidence>
<dbReference type="EMBL" id="CP012264">
    <property type="protein sequence ID" value="ALB63002.1"/>
    <property type="molecule type" value="Genomic_DNA"/>
</dbReference>
<protein>
    <recommendedName>
        <fullName evidence="3">DUF1436 family protein</fullName>
    </recommendedName>
</protein>
<dbReference type="InterPro" id="IPR009888">
    <property type="entry name" value="CdiI_Proteobact"/>
</dbReference>